<dbReference type="SUPFAM" id="SSF51735">
    <property type="entry name" value="NAD(P)-binding Rossmann-fold domains"/>
    <property type="match status" value="1"/>
</dbReference>
<sequence length="159" mass="17584">MSSTIHDLRRILGSCKTLAVVGLSPQWHRPSFFAAKYMQEHGYRIVPVNPTAKEILGEKCYPSVTEAAKENSIDLVDCFRRSEDIPPIADEAIAIGAKCLWMQIGVINEAAAAKARAAGLDVVMDRCVKIEHARLFGGLNWAGVNTKVISSRRPQQLFY</sequence>
<evidence type="ECO:0000313" key="2">
    <source>
        <dbReference type="EMBL" id="MBC5765066.1"/>
    </source>
</evidence>
<keyword evidence="3" id="KW-1185">Reference proteome</keyword>
<evidence type="ECO:0000313" key="3">
    <source>
        <dbReference type="Proteomes" id="UP000596827"/>
    </source>
</evidence>
<feature type="domain" description="CoA-binding" evidence="1">
    <location>
        <begin position="12"/>
        <end position="106"/>
    </location>
</feature>
<dbReference type="Gene3D" id="3.40.50.720">
    <property type="entry name" value="NAD(P)-binding Rossmann-like Domain"/>
    <property type="match status" value="1"/>
</dbReference>
<organism evidence="2 3">
    <name type="scientific">Ramlibacter albus</name>
    <dbReference type="NCBI Taxonomy" id="2079448"/>
    <lineage>
        <taxon>Bacteria</taxon>
        <taxon>Pseudomonadati</taxon>
        <taxon>Pseudomonadota</taxon>
        <taxon>Betaproteobacteria</taxon>
        <taxon>Burkholderiales</taxon>
        <taxon>Comamonadaceae</taxon>
        <taxon>Ramlibacter</taxon>
    </lineage>
</organism>
<dbReference type="Proteomes" id="UP000596827">
    <property type="component" value="Unassembled WGS sequence"/>
</dbReference>
<dbReference type="PANTHER" id="PTHR33303:SF2">
    <property type="entry name" value="COA-BINDING DOMAIN-CONTAINING PROTEIN"/>
    <property type="match status" value="1"/>
</dbReference>
<dbReference type="AlphaFoldDB" id="A0A923S285"/>
<name>A0A923S285_9BURK</name>
<dbReference type="InterPro" id="IPR036291">
    <property type="entry name" value="NAD(P)-bd_dom_sf"/>
</dbReference>
<comment type="caution">
    <text evidence="2">The sequence shown here is derived from an EMBL/GenBank/DDBJ whole genome shotgun (WGS) entry which is preliminary data.</text>
</comment>
<dbReference type="Pfam" id="PF13380">
    <property type="entry name" value="CoA_binding_2"/>
    <property type="match status" value="1"/>
</dbReference>
<accession>A0A923S285</accession>
<gene>
    <name evidence="2" type="ORF">H8R02_11425</name>
</gene>
<dbReference type="SMART" id="SM00881">
    <property type="entry name" value="CoA_binding"/>
    <property type="match status" value="1"/>
</dbReference>
<protein>
    <submittedName>
        <fullName evidence="2">CoA-binding protein</fullName>
    </submittedName>
</protein>
<dbReference type="PANTHER" id="PTHR33303">
    <property type="entry name" value="CYTOPLASMIC PROTEIN-RELATED"/>
    <property type="match status" value="1"/>
</dbReference>
<evidence type="ECO:0000259" key="1">
    <source>
        <dbReference type="SMART" id="SM00881"/>
    </source>
</evidence>
<reference evidence="2" key="1">
    <citation type="submission" date="2020-08" db="EMBL/GenBank/DDBJ databases">
        <title>Ramlibacter sp. GTP1 16S ribosomal RNA gene genome sequencing and assembly.</title>
        <authorList>
            <person name="Kang M."/>
        </authorList>
    </citation>
    <scope>NUCLEOTIDE SEQUENCE</scope>
    <source>
        <strain evidence="2">GTP1</strain>
    </source>
</reference>
<dbReference type="InterPro" id="IPR003781">
    <property type="entry name" value="CoA-bd"/>
</dbReference>
<dbReference type="RefSeq" id="WP_187081518.1">
    <property type="nucleotide sequence ID" value="NZ_JACORU010000003.1"/>
</dbReference>
<dbReference type="EMBL" id="JACORU010000003">
    <property type="protein sequence ID" value="MBC5765066.1"/>
    <property type="molecule type" value="Genomic_DNA"/>
</dbReference>
<proteinExistence type="predicted"/>